<keyword evidence="6" id="KW-1185">Reference proteome</keyword>
<dbReference type="Proteomes" id="UP000008311">
    <property type="component" value="Unassembled WGS sequence"/>
</dbReference>
<dbReference type="Gene3D" id="2.60.120.330">
    <property type="entry name" value="B-lactam Antibiotic, Isopenicillin N Synthase, Chain"/>
    <property type="match status" value="1"/>
</dbReference>
<name>B9REI5_RICCO</name>
<dbReference type="InParanoid" id="B9REI5"/>
<dbReference type="EMBL" id="EQ973776">
    <property type="protein sequence ID" value="EEF50188.1"/>
    <property type="molecule type" value="Genomic_DNA"/>
</dbReference>
<organism evidence="5 6">
    <name type="scientific">Ricinus communis</name>
    <name type="common">Castor bean</name>
    <dbReference type="NCBI Taxonomy" id="3988"/>
    <lineage>
        <taxon>Eukaryota</taxon>
        <taxon>Viridiplantae</taxon>
        <taxon>Streptophyta</taxon>
        <taxon>Embryophyta</taxon>
        <taxon>Tracheophyta</taxon>
        <taxon>Spermatophyta</taxon>
        <taxon>Magnoliopsida</taxon>
        <taxon>eudicotyledons</taxon>
        <taxon>Gunneridae</taxon>
        <taxon>Pentapetalae</taxon>
        <taxon>rosids</taxon>
        <taxon>fabids</taxon>
        <taxon>Malpighiales</taxon>
        <taxon>Euphorbiaceae</taxon>
        <taxon>Acalyphoideae</taxon>
        <taxon>Acalypheae</taxon>
        <taxon>Ricinus</taxon>
    </lineage>
</organism>
<reference evidence="6" key="1">
    <citation type="journal article" date="2010" name="Nat. Biotechnol.">
        <title>Draft genome sequence of the oilseed species Ricinus communis.</title>
        <authorList>
            <person name="Chan A.P."/>
            <person name="Crabtree J."/>
            <person name="Zhao Q."/>
            <person name="Lorenzi H."/>
            <person name="Orvis J."/>
            <person name="Puiu D."/>
            <person name="Melake-Berhan A."/>
            <person name="Jones K.M."/>
            <person name="Redman J."/>
            <person name="Chen G."/>
            <person name="Cahoon E.B."/>
            <person name="Gedil M."/>
            <person name="Stanke M."/>
            <person name="Haas B.J."/>
            <person name="Wortman J.R."/>
            <person name="Fraser-Liggett C.M."/>
            <person name="Ravel J."/>
            <person name="Rabinowicz P.D."/>
        </authorList>
    </citation>
    <scope>NUCLEOTIDE SEQUENCE [LARGE SCALE GENOMIC DNA]</scope>
    <source>
        <strain evidence="6">cv. Hale</strain>
    </source>
</reference>
<evidence type="ECO:0000256" key="1">
    <source>
        <dbReference type="ARBA" id="ARBA00022723"/>
    </source>
</evidence>
<feature type="domain" description="Isopenicillin N synthase-like Fe(2+) 2OG dioxygenase" evidence="4">
    <location>
        <begin position="2"/>
        <end position="34"/>
    </location>
</feature>
<dbReference type="AlphaFoldDB" id="B9REI5"/>
<dbReference type="PANTHER" id="PTHR47991">
    <property type="entry name" value="OXOGLUTARATE/IRON-DEPENDENT DIOXYGENASE"/>
    <property type="match status" value="1"/>
</dbReference>
<evidence type="ECO:0000313" key="6">
    <source>
        <dbReference type="Proteomes" id="UP000008311"/>
    </source>
</evidence>
<dbReference type="Pfam" id="PF03171">
    <property type="entry name" value="2OG-FeII_Oxy"/>
    <property type="match status" value="1"/>
</dbReference>
<dbReference type="InterPro" id="IPR027443">
    <property type="entry name" value="IPNS-like_sf"/>
</dbReference>
<accession>B9REI5</accession>
<protein>
    <recommendedName>
        <fullName evidence="4">Isopenicillin N synthase-like Fe(2+) 2OG dioxygenase domain-containing protein</fullName>
    </recommendedName>
</protein>
<proteinExistence type="predicted"/>
<evidence type="ECO:0000256" key="3">
    <source>
        <dbReference type="ARBA" id="ARBA00023004"/>
    </source>
</evidence>
<keyword evidence="1" id="KW-0479">Metal-binding</keyword>
<keyword evidence="3" id="KW-0408">Iron</keyword>
<sequence>MMQIMSNGIYKSPINRAIVNKSKERISVVTLCNPNSSLSIALAKELVNKSGSPPLYKTVTLDEYFKCFWNSIPKVPLMDNLKF</sequence>
<dbReference type="STRING" id="3988.B9REI5"/>
<evidence type="ECO:0000259" key="4">
    <source>
        <dbReference type="Pfam" id="PF03171"/>
    </source>
</evidence>
<evidence type="ECO:0000313" key="5">
    <source>
        <dbReference type="EMBL" id="EEF50188.1"/>
    </source>
</evidence>
<dbReference type="SUPFAM" id="SSF51197">
    <property type="entry name" value="Clavaminate synthase-like"/>
    <property type="match status" value="1"/>
</dbReference>
<dbReference type="InterPro" id="IPR044861">
    <property type="entry name" value="IPNS-like_FE2OG_OXY"/>
</dbReference>
<dbReference type="GO" id="GO:0046872">
    <property type="term" value="F:metal ion binding"/>
    <property type="evidence" value="ECO:0007669"/>
    <property type="project" value="UniProtKB-KW"/>
</dbReference>
<evidence type="ECO:0000256" key="2">
    <source>
        <dbReference type="ARBA" id="ARBA00022896"/>
    </source>
</evidence>
<gene>
    <name evidence="5" type="ORF">RCOM_1771530</name>
</gene>
<dbReference type="GO" id="GO:0031418">
    <property type="term" value="F:L-ascorbic acid binding"/>
    <property type="evidence" value="ECO:0007669"/>
    <property type="project" value="UniProtKB-KW"/>
</dbReference>
<keyword evidence="2" id="KW-0847">Vitamin C</keyword>
<dbReference type="eggNOG" id="KOG0143">
    <property type="taxonomic scope" value="Eukaryota"/>
</dbReference>
<dbReference type="InterPro" id="IPR050295">
    <property type="entry name" value="Plant_2OG-oxidoreductases"/>
</dbReference>